<dbReference type="InterPro" id="IPR014729">
    <property type="entry name" value="Rossmann-like_a/b/a_fold"/>
</dbReference>
<reference evidence="11" key="1">
    <citation type="journal article" date="2019" name="Int. J. Syst. Evol. Microbiol.">
        <title>The Global Catalogue of Microorganisms (GCM) 10K type strain sequencing project: providing services to taxonomists for standard genome sequencing and annotation.</title>
        <authorList>
            <consortium name="The Broad Institute Genomics Platform"/>
            <consortium name="The Broad Institute Genome Sequencing Center for Infectious Disease"/>
            <person name="Wu L."/>
            <person name="Ma J."/>
        </authorList>
    </citation>
    <scope>NUCLEOTIDE SEQUENCE [LARGE SCALE GENOMIC DNA]</scope>
    <source>
        <strain evidence="11">JCM 18423</strain>
    </source>
</reference>
<feature type="domain" description="tRNA(Ile)-lysidine synthase substrate-binding" evidence="9">
    <location>
        <begin position="273"/>
        <end position="342"/>
    </location>
</feature>
<comment type="caution">
    <text evidence="10">The sequence shown here is derived from an EMBL/GenBank/DDBJ whole genome shotgun (WGS) entry which is preliminary data.</text>
</comment>
<accession>A0ABP9LZG2</accession>
<evidence type="ECO:0000256" key="2">
    <source>
        <dbReference type="ARBA" id="ARBA00022598"/>
    </source>
</evidence>
<comment type="function">
    <text evidence="7">Ligates lysine onto the cytidine present at position 34 of the AUA codon-specific tRNA(Ile) that contains the anticodon CAU, in an ATP-dependent manner. Cytidine is converted to lysidine, thus changing the amino acid specificity of the tRNA from methionine to isoleucine.</text>
</comment>
<organism evidence="10 11">
    <name type="scientific">Paenalcaligenes hermetiae</name>
    <dbReference type="NCBI Taxonomy" id="1157987"/>
    <lineage>
        <taxon>Bacteria</taxon>
        <taxon>Pseudomonadati</taxon>
        <taxon>Pseudomonadota</taxon>
        <taxon>Betaproteobacteria</taxon>
        <taxon>Burkholderiales</taxon>
        <taxon>Alcaligenaceae</taxon>
        <taxon>Paenalcaligenes</taxon>
    </lineage>
</organism>
<dbReference type="Proteomes" id="UP001500227">
    <property type="component" value="Unassembled WGS sequence"/>
</dbReference>
<sequence length="350" mass="39456">MPNPGFPPLSTSFLEQVANPLVLSALQQLTQPLAADAFAVACSGGVDSAMLALHAVVWARKQGKTLHFFHVHHGLQQRAEGWVDHVHELALFLGVPCHTVRVQVDLTQGDGLESAARTARYQAFTQLSQLTGVKHIFLGHHLDDQAETVLLRLLRGAGVTGMGAMAPMMQRDSIHYLRPLLTIPRAKLIAVAEQFAAQSHWKPVWDPTNLQDDYTRGALRDRIVPHLNERWRGWQHVLSRHAQQSQEIAELLDEIAEDDLAALDVDAASQSFDLARWRQLKPTRQALVLRHWLAKQGQKMPTQARLNDMLRQLRELHALGFDRQMRIKHGDVYVCCRRGRVFLHFDTSVS</sequence>
<dbReference type="Pfam" id="PF09179">
    <property type="entry name" value="TilS"/>
    <property type="match status" value="1"/>
</dbReference>
<evidence type="ECO:0000256" key="5">
    <source>
        <dbReference type="ARBA" id="ARBA00022840"/>
    </source>
</evidence>
<feature type="domain" description="tRNA(Ile)-lysidine/2-thiocytidine synthase N-terminal" evidence="8">
    <location>
        <begin position="38"/>
        <end position="221"/>
    </location>
</feature>
<evidence type="ECO:0000256" key="1">
    <source>
        <dbReference type="ARBA" id="ARBA00022490"/>
    </source>
</evidence>
<evidence type="ECO:0000256" key="7">
    <source>
        <dbReference type="HAMAP-Rule" id="MF_01161"/>
    </source>
</evidence>
<dbReference type="EMBL" id="BAABKD010000008">
    <property type="protein sequence ID" value="GAA5088605.1"/>
    <property type="molecule type" value="Genomic_DNA"/>
</dbReference>
<evidence type="ECO:0000256" key="6">
    <source>
        <dbReference type="ARBA" id="ARBA00048539"/>
    </source>
</evidence>
<dbReference type="PANTHER" id="PTHR43033:SF1">
    <property type="entry name" value="TRNA(ILE)-LYSIDINE SYNTHASE-RELATED"/>
    <property type="match status" value="1"/>
</dbReference>
<dbReference type="InterPro" id="IPR012094">
    <property type="entry name" value="tRNA_Ile_lys_synt"/>
</dbReference>
<keyword evidence="11" id="KW-1185">Reference proteome</keyword>
<evidence type="ECO:0000259" key="9">
    <source>
        <dbReference type="Pfam" id="PF09179"/>
    </source>
</evidence>
<proteinExistence type="inferred from homology"/>
<gene>
    <name evidence="7 10" type="primary">tilS</name>
    <name evidence="10" type="ORF">GCM10023337_10390</name>
</gene>
<dbReference type="Pfam" id="PF01171">
    <property type="entry name" value="ATP_bind_3"/>
    <property type="match status" value="1"/>
</dbReference>
<keyword evidence="5 7" id="KW-0067">ATP-binding</keyword>
<dbReference type="InterPro" id="IPR012795">
    <property type="entry name" value="tRNA_Ile_lys_synt_N"/>
</dbReference>
<dbReference type="InterPro" id="IPR015262">
    <property type="entry name" value="tRNA_Ile_lys_synt_subst-bd"/>
</dbReference>
<dbReference type="NCBIfam" id="TIGR02432">
    <property type="entry name" value="lysidine_TilS_N"/>
    <property type="match status" value="1"/>
</dbReference>
<dbReference type="CDD" id="cd01992">
    <property type="entry name" value="TilS_N"/>
    <property type="match status" value="1"/>
</dbReference>
<evidence type="ECO:0000256" key="3">
    <source>
        <dbReference type="ARBA" id="ARBA00022694"/>
    </source>
</evidence>
<comment type="subcellular location">
    <subcellularLocation>
        <location evidence="7">Cytoplasm</location>
    </subcellularLocation>
</comment>
<dbReference type="Gene3D" id="1.20.59.20">
    <property type="match status" value="1"/>
</dbReference>
<comment type="catalytic activity">
    <reaction evidence="6 7">
        <text>cytidine(34) in tRNA(Ile2) + L-lysine + ATP = lysidine(34) in tRNA(Ile2) + AMP + diphosphate + H(+)</text>
        <dbReference type="Rhea" id="RHEA:43744"/>
        <dbReference type="Rhea" id="RHEA-COMP:10625"/>
        <dbReference type="Rhea" id="RHEA-COMP:10670"/>
        <dbReference type="ChEBI" id="CHEBI:15378"/>
        <dbReference type="ChEBI" id="CHEBI:30616"/>
        <dbReference type="ChEBI" id="CHEBI:32551"/>
        <dbReference type="ChEBI" id="CHEBI:33019"/>
        <dbReference type="ChEBI" id="CHEBI:82748"/>
        <dbReference type="ChEBI" id="CHEBI:83665"/>
        <dbReference type="ChEBI" id="CHEBI:456215"/>
        <dbReference type="EC" id="6.3.4.19"/>
    </reaction>
</comment>
<protein>
    <recommendedName>
        <fullName evidence="7">tRNA(Ile)-lysidine synthase</fullName>
        <ecNumber evidence="7">6.3.4.19</ecNumber>
    </recommendedName>
    <alternativeName>
        <fullName evidence="7">tRNA(Ile)-2-lysyl-cytidine synthase</fullName>
    </alternativeName>
    <alternativeName>
        <fullName evidence="7">tRNA(Ile)-lysidine synthetase</fullName>
    </alternativeName>
</protein>
<dbReference type="SUPFAM" id="SSF82829">
    <property type="entry name" value="MesJ substrate recognition domain-like"/>
    <property type="match status" value="1"/>
</dbReference>
<dbReference type="HAMAP" id="MF_01161">
    <property type="entry name" value="tRNA_Ile_lys_synt"/>
    <property type="match status" value="1"/>
</dbReference>
<keyword evidence="4 7" id="KW-0547">Nucleotide-binding</keyword>
<keyword evidence="1 7" id="KW-0963">Cytoplasm</keyword>
<comment type="domain">
    <text evidence="7">The N-terminal region contains the highly conserved SGGXDS motif, predicted to be a P-loop motif involved in ATP binding.</text>
</comment>
<evidence type="ECO:0000256" key="4">
    <source>
        <dbReference type="ARBA" id="ARBA00022741"/>
    </source>
</evidence>
<comment type="similarity">
    <text evidence="7">Belongs to the tRNA(Ile)-lysidine synthase family.</text>
</comment>
<keyword evidence="3 7" id="KW-0819">tRNA processing</keyword>
<dbReference type="SUPFAM" id="SSF52402">
    <property type="entry name" value="Adenine nucleotide alpha hydrolases-like"/>
    <property type="match status" value="1"/>
</dbReference>
<dbReference type="RefSeq" id="WP_345370154.1">
    <property type="nucleotide sequence ID" value="NZ_BAABKD010000008.1"/>
</dbReference>
<dbReference type="EC" id="6.3.4.19" evidence="7"/>
<dbReference type="InterPro" id="IPR011063">
    <property type="entry name" value="TilS/TtcA_N"/>
</dbReference>
<keyword evidence="2 7" id="KW-0436">Ligase</keyword>
<name>A0ABP9LZG2_9BURK</name>
<evidence type="ECO:0000259" key="8">
    <source>
        <dbReference type="Pfam" id="PF01171"/>
    </source>
</evidence>
<dbReference type="PANTHER" id="PTHR43033">
    <property type="entry name" value="TRNA(ILE)-LYSIDINE SYNTHASE-RELATED"/>
    <property type="match status" value="1"/>
</dbReference>
<evidence type="ECO:0000313" key="11">
    <source>
        <dbReference type="Proteomes" id="UP001500227"/>
    </source>
</evidence>
<evidence type="ECO:0000313" key="10">
    <source>
        <dbReference type="EMBL" id="GAA5088605.1"/>
    </source>
</evidence>
<feature type="binding site" evidence="7">
    <location>
        <begin position="43"/>
        <end position="48"/>
    </location>
    <ligand>
        <name>ATP</name>
        <dbReference type="ChEBI" id="CHEBI:30616"/>
    </ligand>
</feature>
<dbReference type="Gene3D" id="3.40.50.620">
    <property type="entry name" value="HUPs"/>
    <property type="match status" value="1"/>
</dbReference>